<evidence type="ECO:0000313" key="2">
    <source>
        <dbReference type="Proteomes" id="UP000324222"/>
    </source>
</evidence>
<sequence>MHQQTEQLTEVLLDAEVRWVPRKQHGAALLSTSTACSAFTGGTQCSELKFARKMQRPIWRLSKHGPGSSGWKIKKRKLIDGHMCSKQ</sequence>
<name>A0A5B7G758_PORTR</name>
<dbReference type="AlphaFoldDB" id="A0A5B7G758"/>
<keyword evidence="2" id="KW-1185">Reference proteome</keyword>
<accession>A0A5B7G758</accession>
<proteinExistence type="predicted"/>
<organism evidence="1 2">
    <name type="scientific">Portunus trituberculatus</name>
    <name type="common">Swimming crab</name>
    <name type="synonym">Neptunus trituberculatus</name>
    <dbReference type="NCBI Taxonomy" id="210409"/>
    <lineage>
        <taxon>Eukaryota</taxon>
        <taxon>Metazoa</taxon>
        <taxon>Ecdysozoa</taxon>
        <taxon>Arthropoda</taxon>
        <taxon>Crustacea</taxon>
        <taxon>Multicrustacea</taxon>
        <taxon>Malacostraca</taxon>
        <taxon>Eumalacostraca</taxon>
        <taxon>Eucarida</taxon>
        <taxon>Decapoda</taxon>
        <taxon>Pleocyemata</taxon>
        <taxon>Brachyura</taxon>
        <taxon>Eubrachyura</taxon>
        <taxon>Portunoidea</taxon>
        <taxon>Portunidae</taxon>
        <taxon>Portuninae</taxon>
        <taxon>Portunus</taxon>
    </lineage>
</organism>
<gene>
    <name evidence="1" type="ORF">E2C01_049725</name>
</gene>
<protein>
    <submittedName>
        <fullName evidence="1">Uncharacterized protein</fullName>
    </submittedName>
</protein>
<reference evidence="1 2" key="1">
    <citation type="submission" date="2019-05" db="EMBL/GenBank/DDBJ databases">
        <title>Another draft genome of Portunus trituberculatus and its Hox gene families provides insights of decapod evolution.</title>
        <authorList>
            <person name="Jeong J.-H."/>
            <person name="Song I."/>
            <person name="Kim S."/>
            <person name="Choi T."/>
            <person name="Kim D."/>
            <person name="Ryu S."/>
            <person name="Kim W."/>
        </authorList>
    </citation>
    <scope>NUCLEOTIDE SEQUENCE [LARGE SCALE GENOMIC DNA]</scope>
    <source>
        <tissue evidence="1">Muscle</tissue>
    </source>
</reference>
<comment type="caution">
    <text evidence="1">The sequence shown here is derived from an EMBL/GenBank/DDBJ whole genome shotgun (WGS) entry which is preliminary data.</text>
</comment>
<evidence type="ECO:0000313" key="1">
    <source>
        <dbReference type="EMBL" id="MPC55781.1"/>
    </source>
</evidence>
<dbReference type="Proteomes" id="UP000324222">
    <property type="component" value="Unassembled WGS sequence"/>
</dbReference>
<dbReference type="EMBL" id="VSRR010013428">
    <property type="protein sequence ID" value="MPC55781.1"/>
    <property type="molecule type" value="Genomic_DNA"/>
</dbReference>